<evidence type="ECO:0000313" key="1">
    <source>
        <dbReference type="EMBL" id="MDR6142035.1"/>
    </source>
</evidence>
<gene>
    <name evidence="1" type="ORF">QE375_001589</name>
</gene>
<evidence type="ECO:0000313" key="2">
    <source>
        <dbReference type="Proteomes" id="UP001249291"/>
    </source>
</evidence>
<protein>
    <submittedName>
        <fullName evidence="1">Uncharacterized protein</fullName>
    </submittedName>
</protein>
<dbReference type="EMBL" id="JAVIZQ010000001">
    <property type="protein sequence ID" value="MDR6142035.1"/>
    <property type="molecule type" value="Genomic_DNA"/>
</dbReference>
<reference evidence="1 2" key="1">
    <citation type="submission" date="2023-08" db="EMBL/GenBank/DDBJ databases">
        <title>Functional and genomic diversity of the sorghum phyllosphere microbiome.</title>
        <authorList>
            <person name="Shade A."/>
        </authorList>
    </citation>
    <scope>NUCLEOTIDE SEQUENCE [LARGE SCALE GENOMIC DNA]</scope>
    <source>
        <strain evidence="1 2">SORGH_AS_0445</strain>
    </source>
</reference>
<sequence>MERGVDLYDSAVLARPWPGVRTLIFSLLDTDTRLRAALRKDPDGKADGR</sequence>
<accession>A0ABU1HSH5</accession>
<dbReference type="RefSeq" id="WP_309689680.1">
    <property type="nucleotide sequence ID" value="NZ_JAVIZQ010000001.1"/>
</dbReference>
<keyword evidence="2" id="KW-1185">Reference proteome</keyword>
<dbReference type="Proteomes" id="UP001249291">
    <property type="component" value="Unassembled WGS sequence"/>
</dbReference>
<comment type="caution">
    <text evidence="1">The sequence shown here is derived from an EMBL/GenBank/DDBJ whole genome shotgun (WGS) entry which is preliminary data.</text>
</comment>
<name>A0ABU1HSH5_9MICO</name>
<organism evidence="1 2">
    <name type="scientific">Microbacterium foliorum</name>
    <dbReference type="NCBI Taxonomy" id="104336"/>
    <lineage>
        <taxon>Bacteria</taxon>
        <taxon>Bacillati</taxon>
        <taxon>Actinomycetota</taxon>
        <taxon>Actinomycetes</taxon>
        <taxon>Micrococcales</taxon>
        <taxon>Microbacteriaceae</taxon>
        <taxon>Microbacterium</taxon>
    </lineage>
</organism>
<proteinExistence type="predicted"/>